<comment type="caution">
    <text evidence="2">The sequence shown here is derived from an EMBL/GenBank/DDBJ whole genome shotgun (WGS) entry which is preliminary data.</text>
</comment>
<sequence length="78" mass="8908">MIERPTWLSIFDFIAIQGHCVLLLGEACGTENCQGDREVCRGASGVQLLLVVTVSFLAGTWPGWFLYFWTQKERISWR</sequence>
<dbReference type="EMBL" id="LGRX02000157">
    <property type="protein sequence ID" value="KAK3289370.1"/>
    <property type="molecule type" value="Genomic_DNA"/>
</dbReference>
<evidence type="ECO:0000313" key="3">
    <source>
        <dbReference type="Proteomes" id="UP001190700"/>
    </source>
</evidence>
<organism evidence="2 3">
    <name type="scientific">Cymbomonas tetramitiformis</name>
    <dbReference type="NCBI Taxonomy" id="36881"/>
    <lineage>
        <taxon>Eukaryota</taxon>
        <taxon>Viridiplantae</taxon>
        <taxon>Chlorophyta</taxon>
        <taxon>Pyramimonadophyceae</taxon>
        <taxon>Pyramimonadales</taxon>
        <taxon>Pyramimonadaceae</taxon>
        <taxon>Cymbomonas</taxon>
    </lineage>
</organism>
<keyword evidence="1" id="KW-0812">Transmembrane</keyword>
<feature type="transmembrane region" description="Helical" evidence="1">
    <location>
        <begin position="45"/>
        <end position="69"/>
    </location>
</feature>
<evidence type="ECO:0000313" key="2">
    <source>
        <dbReference type="EMBL" id="KAK3289370.1"/>
    </source>
</evidence>
<dbReference type="Proteomes" id="UP001190700">
    <property type="component" value="Unassembled WGS sequence"/>
</dbReference>
<accession>A0AAE0LLL9</accession>
<keyword evidence="1" id="KW-0472">Membrane</keyword>
<keyword evidence="3" id="KW-1185">Reference proteome</keyword>
<name>A0AAE0LLL9_9CHLO</name>
<proteinExistence type="predicted"/>
<protein>
    <submittedName>
        <fullName evidence="2">Uncharacterized protein</fullName>
    </submittedName>
</protein>
<keyword evidence="1" id="KW-1133">Transmembrane helix</keyword>
<evidence type="ECO:0000256" key="1">
    <source>
        <dbReference type="SAM" id="Phobius"/>
    </source>
</evidence>
<reference evidence="2 3" key="1">
    <citation type="journal article" date="2015" name="Genome Biol. Evol.">
        <title>Comparative Genomics of a Bacterivorous Green Alga Reveals Evolutionary Causalities and Consequences of Phago-Mixotrophic Mode of Nutrition.</title>
        <authorList>
            <person name="Burns J.A."/>
            <person name="Paasch A."/>
            <person name="Narechania A."/>
            <person name="Kim E."/>
        </authorList>
    </citation>
    <scope>NUCLEOTIDE SEQUENCE [LARGE SCALE GENOMIC DNA]</scope>
    <source>
        <strain evidence="2 3">PLY_AMNH</strain>
    </source>
</reference>
<dbReference type="AlphaFoldDB" id="A0AAE0LLL9"/>
<gene>
    <name evidence="2" type="ORF">CYMTET_3195</name>
</gene>